<accession>A0A1W0WTJ3</accession>
<keyword evidence="2" id="KW-0808">Transferase</keyword>
<dbReference type="InterPro" id="IPR007835">
    <property type="entry name" value="MOFRL"/>
</dbReference>
<sequence length="1116" mass="120997">MKEWSDDELRAKKISANANVITKQQNQYEKAAKKVANKSGKSCEQVGNNSEQHDHLNTANMECPVTHTQESFKSFMQDVLRKYEILRGLTTQSTNFWDVVVLTACNADQEEAFNLQLERKVLHGALPASRYLVVPDEVPVKGCKIGAGGSTFLVIKKLKECFPAEELAKKRVLLIHAGGWSQRLPSASVLGKLFMPLPIGGSCGYDMLDIKLALYLPFLPLMPPGIFLTASDDIELFDINTVKLLASSFPIPSGFVALGHPSTIEIGRTHGVFACELAPNLSEAAFLTCSRVLQKPTVDEMRTAGAIRREGLNSAVITDSAYWFDMAIVEKLYEFYVLHGLPEVEVDCYGDFMQPLGSSPSMDYIERTKNNPLKRVRELLFEKLAGSSFNVLFLPGSLFIHLGTMPEYLDCLLRNHTFRDCFNITSNVIHSALHAQCVISKESILEYCDFSSPVTVEPNCLISGCSSESSSTTDVVWTIPADTFMHTVVLKVGDERQYCTIFCGIDDDIKASVEAENAAALKIFGREISPDLITVHMQSAVQSSSLCIWNLSIFPVCRLPGESFVESLRIIRGLTNSLPPCSADPSRKFVSMSEAVQLKDIRGMTDFRDRLRVSAVRAPDQVARKILDAGVEAVKPGPLVQQHVQVNGQLLKITDFNGDLRFSHVITRKIWLLTVGKAAVEMMDALLAVFGDFVEGAVLLVPSELRPRLLNWNKSARVQVLFGGKGNMANLESIQSTTTILDYVRAIRHPDIFIFAISGGASALLVAPAAPVTLTEKLHLTTMLMRSGAPIQALNTVRGALSEVKSGGLLQCLQPGVVSASLILSDIIGDPIHMIGGGPTVPCETQHSEAIAVLQRFGLWDGVSDPVKAALSVTSRKAPTKVGSIENILIGNNTLALRTCQQAALELGYQTLILTASLDGDSRLASAKLAELARAVISYRNGTVKTPPHPPFLPDQSHPSPINWNHPFCLLAGGETTTKVTGSGLGGRNQEMVLAFAVALQTPPTSSLQTPPIPSLQTPPTSSLQTPPIPSLSPSSGVFISCGTDGQDGPTDAGGAAVRFPSRRWSESTTRAAHLALQENDSYNFFAKHGPDADGGLIKPGLTGTNVMDLQILLMN</sequence>
<dbReference type="GO" id="GO:0004601">
    <property type="term" value="F:peroxidase activity"/>
    <property type="evidence" value="ECO:0007669"/>
    <property type="project" value="InterPro"/>
</dbReference>
<evidence type="ECO:0000313" key="7">
    <source>
        <dbReference type="Proteomes" id="UP000192578"/>
    </source>
</evidence>
<dbReference type="Proteomes" id="UP000192578">
    <property type="component" value="Unassembled WGS sequence"/>
</dbReference>
<feature type="region of interest" description="Disordered" evidence="4">
    <location>
        <begin position="1004"/>
        <end position="1028"/>
    </location>
</feature>
<evidence type="ECO:0000313" key="6">
    <source>
        <dbReference type="EMBL" id="OQV18528.1"/>
    </source>
</evidence>
<dbReference type="AlphaFoldDB" id="A0A1W0WTJ3"/>
<dbReference type="PANTHER" id="PTHR15045:SF1">
    <property type="entry name" value="FUCOSE-1-PHOSPHATE GUANYLYLTRANSFERASE"/>
    <property type="match status" value="1"/>
</dbReference>
<dbReference type="InterPro" id="IPR025286">
    <property type="entry name" value="MOFRL_assoc_dom"/>
</dbReference>
<dbReference type="Gene3D" id="3.40.1480.10">
    <property type="entry name" value="MOFRL domain"/>
    <property type="match status" value="1"/>
</dbReference>
<dbReference type="Gene3D" id="3.40.50.10180">
    <property type="entry name" value="Glycerate kinase, MOFRL-like N-terminal domain"/>
    <property type="match status" value="1"/>
</dbReference>
<name>A0A1W0WTJ3_HYPEX</name>
<evidence type="ECO:0000256" key="4">
    <source>
        <dbReference type="SAM" id="MobiDB-lite"/>
    </source>
</evidence>
<keyword evidence="7" id="KW-1185">Reference proteome</keyword>
<reference evidence="7" key="1">
    <citation type="submission" date="2017-01" db="EMBL/GenBank/DDBJ databases">
        <title>Comparative genomics of anhydrobiosis in the tardigrade Hypsibius dujardini.</title>
        <authorList>
            <person name="Yoshida Y."/>
            <person name="Koutsovoulos G."/>
            <person name="Laetsch D."/>
            <person name="Stevens L."/>
            <person name="Kumar S."/>
            <person name="Horikawa D."/>
            <person name="Ishino K."/>
            <person name="Komine S."/>
            <person name="Tomita M."/>
            <person name="Blaxter M."/>
            <person name="Arakawa K."/>
        </authorList>
    </citation>
    <scope>NUCLEOTIDE SEQUENCE [LARGE SCALE GENOMIC DNA]</scope>
    <source>
        <strain evidence="7">Z151</strain>
    </source>
</reference>
<evidence type="ECO:0000256" key="3">
    <source>
        <dbReference type="ARBA" id="ARBA00022741"/>
    </source>
</evidence>
<gene>
    <name evidence="6" type="ORF">BV898_07355</name>
</gene>
<evidence type="ECO:0000259" key="5">
    <source>
        <dbReference type="PROSITE" id="PS50873"/>
    </source>
</evidence>
<dbReference type="GO" id="GO:0006979">
    <property type="term" value="P:response to oxidative stress"/>
    <property type="evidence" value="ECO:0007669"/>
    <property type="project" value="InterPro"/>
</dbReference>
<feature type="domain" description="Plant heme peroxidase family profile" evidence="5">
    <location>
        <begin position="757"/>
        <end position="969"/>
    </location>
</feature>
<dbReference type="InterPro" id="IPR038614">
    <property type="entry name" value="GK_N_sf"/>
</dbReference>
<dbReference type="InterPro" id="IPR002016">
    <property type="entry name" value="Haem_peroxidase"/>
</dbReference>
<keyword evidence="3" id="KW-0547">Nucleotide-binding</keyword>
<dbReference type="Pfam" id="PF07959">
    <property type="entry name" value="Fucose_pyrophosphorylase"/>
    <property type="match status" value="1"/>
</dbReference>
<comment type="similarity">
    <text evidence="1">Belongs to the glycerate kinase type-2 family.</text>
</comment>
<dbReference type="Pfam" id="PF13660">
    <property type="entry name" value="DUF4147"/>
    <property type="match status" value="1"/>
</dbReference>
<dbReference type="EMBL" id="MTYJ01000048">
    <property type="protein sequence ID" value="OQV18528.1"/>
    <property type="molecule type" value="Genomic_DNA"/>
</dbReference>
<dbReference type="GO" id="GO:0000166">
    <property type="term" value="F:nucleotide binding"/>
    <property type="evidence" value="ECO:0007669"/>
    <property type="project" value="UniProtKB-KW"/>
</dbReference>
<evidence type="ECO:0000256" key="2">
    <source>
        <dbReference type="ARBA" id="ARBA00022679"/>
    </source>
</evidence>
<proteinExistence type="inferred from homology"/>
<dbReference type="GO" id="GO:0020037">
    <property type="term" value="F:heme binding"/>
    <property type="evidence" value="ECO:0007669"/>
    <property type="project" value="InterPro"/>
</dbReference>
<dbReference type="GO" id="GO:0016779">
    <property type="term" value="F:nucleotidyltransferase activity"/>
    <property type="evidence" value="ECO:0007669"/>
    <property type="project" value="UniProtKB-KW"/>
</dbReference>
<dbReference type="GO" id="GO:0042350">
    <property type="term" value="P:GDP-L-fucose biosynthetic process"/>
    <property type="evidence" value="ECO:0007669"/>
    <property type="project" value="UniProtKB-ARBA"/>
</dbReference>
<dbReference type="Pfam" id="PF05161">
    <property type="entry name" value="MOFRL"/>
    <property type="match status" value="1"/>
</dbReference>
<organism evidence="6 7">
    <name type="scientific">Hypsibius exemplaris</name>
    <name type="common">Freshwater tardigrade</name>
    <dbReference type="NCBI Taxonomy" id="2072580"/>
    <lineage>
        <taxon>Eukaryota</taxon>
        <taxon>Metazoa</taxon>
        <taxon>Ecdysozoa</taxon>
        <taxon>Tardigrada</taxon>
        <taxon>Eutardigrada</taxon>
        <taxon>Parachela</taxon>
        <taxon>Hypsibioidea</taxon>
        <taxon>Hypsibiidae</taxon>
        <taxon>Hypsibius</taxon>
    </lineage>
</organism>
<dbReference type="PROSITE" id="PS50873">
    <property type="entry name" value="PEROXIDASE_4"/>
    <property type="match status" value="1"/>
</dbReference>
<comment type="caution">
    <text evidence="6">The sequence shown here is derived from an EMBL/GenBank/DDBJ whole genome shotgun (WGS) entry which is preliminary data.</text>
</comment>
<dbReference type="InterPro" id="IPR037035">
    <property type="entry name" value="GK-like_C_sf"/>
</dbReference>
<protein>
    <submittedName>
        <fullName evidence="6">Fucose-1-phosphate guanylyltransferase</fullName>
    </submittedName>
</protein>
<dbReference type="SUPFAM" id="SSF82544">
    <property type="entry name" value="GckA/TtuD-like"/>
    <property type="match status" value="1"/>
</dbReference>
<keyword evidence="6" id="KW-0548">Nucleotidyltransferase</keyword>
<dbReference type="InterPro" id="IPR012887">
    <property type="entry name" value="GDP_fucose_pyrophosphorylase"/>
</dbReference>
<evidence type="ECO:0000256" key="1">
    <source>
        <dbReference type="ARBA" id="ARBA00005393"/>
    </source>
</evidence>
<dbReference type="PANTHER" id="PTHR15045">
    <property type="entry name" value="FUCOSE-1-PHOSPHATE GUANYLYLTRANSFERASE"/>
    <property type="match status" value="1"/>
</dbReference>
<dbReference type="OrthoDB" id="10062280at2759"/>